<evidence type="ECO:0000256" key="2">
    <source>
        <dbReference type="ARBA" id="ARBA00004651"/>
    </source>
</evidence>
<dbReference type="InterPro" id="IPR036641">
    <property type="entry name" value="HPT_dom_sf"/>
</dbReference>
<dbReference type="CDD" id="cd00156">
    <property type="entry name" value="REC"/>
    <property type="match status" value="1"/>
</dbReference>
<evidence type="ECO:0000313" key="19">
    <source>
        <dbReference type="Proteomes" id="UP000276309"/>
    </source>
</evidence>
<evidence type="ECO:0000256" key="5">
    <source>
        <dbReference type="ARBA" id="ARBA00022553"/>
    </source>
</evidence>
<evidence type="ECO:0000256" key="6">
    <source>
        <dbReference type="ARBA" id="ARBA00022692"/>
    </source>
</evidence>
<evidence type="ECO:0000256" key="1">
    <source>
        <dbReference type="ARBA" id="ARBA00000085"/>
    </source>
</evidence>
<evidence type="ECO:0000256" key="7">
    <source>
        <dbReference type="ARBA" id="ARBA00022741"/>
    </source>
</evidence>
<dbReference type="InterPro" id="IPR001789">
    <property type="entry name" value="Sig_transdc_resp-reg_receiver"/>
</dbReference>
<keyword evidence="11 14" id="KW-0472">Membrane</keyword>
<dbReference type="GO" id="GO:0005524">
    <property type="term" value="F:ATP binding"/>
    <property type="evidence" value="ECO:0007669"/>
    <property type="project" value="UniProtKB-KW"/>
</dbReference>
<dbReference type="PRINTS" id="PR00344">
    <property type="entry name" value="BCTRLSENSOR"/>
</dbReference>
<keyword evidence="6 14" id="KW-0812">Transmembrane</keyword>
<keyword evidence="7" id="KW-0547">Nucleotide-binding</keyword>
<keyword evidence="19" id="KW-1185">Reference proteome</keyword>
<dbReference type="CDD" id="cd16922">
    <property type="entry name" value="HATPase_EvgS-ArcB-TorS-like"/>
    <property type="match status" value="1"/>
</dbReference>
<keyword evidence="9 14" id="KW-1133">Transmembrane helix</keyword>
<dbReference type="Pfam" id="PF00072">
    <property type="entry name" value="Response_reg"/>
    <property type="match status" value="1"/>
</dbReference>
<dbReference type="InterPro" id="IPR005467">
    <property type="entry name" value="His_kinase_dom"/>
</dbReference>
<dbReference type="InterPro" id="IPR003594">
    <property type="entry name" value="HATPase_dom"/>
</dbReference>
<dbReference type="Pfam" id="PF02518">
    <property type="entry name" value="HATPase_c"/>
    <property type="match status" value="1"/>
</dbReference>
<dbReference type="AlphaFoldDB" id="A0A3G2LB10"/>
<protein>
    <recommendedName>
        <fullName evidence="3">histidine kinase</fullName>
        <ecNumber evidence="3">2.7.13.3</ecNumber>
    </recommendedName>
</protein>
<dbReference type="InterPro" id="IPR036097">
    <property type="entry name" value="HisK_dim/P_sf"/>
</dbReference>
<dbReference type="PANTHER" id="PTHR45339:SF1">
    <property type="entry name" value="HYBRID SIGNAL TRANSDUCTION HISTIDINE KINASE J"/>
    <property type="match status" value="1"/>
</dbReference>
<name>A0A3G2LB10_9FLAO</name>
<dbReference type="InterPro" id="IPR003661">
    <property type="entry name" value="HisK_dim/P_dom"/>
</dbReference>
<evidence type="ECO:0000259" key="17">
    <source>
        <dbReference type="PROSITE" id="PS50894"/>
    </source>
</evidence>
<dbReference type="PANTHER" id="PTHR45339">
    <property type="entry name" value="HYBRID SIGNAL TRANSDUCTION HISTIDINE KINASE J"/>
    <property type="match status" value="1"/>
</dbReference>
<gene>
    <name evidence="18" type="ORF">D1013_19645</name>
</gene>
<dbReference type="Pfam" id="PF00512">
    <property type="entry name" value="HisKA"/>
    <property type="match status" value="1"/>
</dbReference>
<evidence type="ECO:0000259" key="15">
    <source>
        <dbReference type="PROSITE" id="PS50109"/>
    </source>
</evidence>
<evidence type="ECO:0000256" key="11">
    <source>
        <dbReference type="ARBA" id="ARBA00023136"/>
    </source>
</evidence>
<keyword evidence="5 13" id="KW-0597">Phosphoprotein</keyword>
<dbReference type="SUPFAM" id="SSF47226">
    <property type="entry name" value="Histidine-containing phosphotransfer domain, HPT domain"/>
    <property type="match status" value="1"/>
</dbReference>
<dbReference type="EC" id="2.7.13.3" evidence="3"/>
<keyword evidence="4" id="KW-1003">Cell membrane</keyword>
<dbReference type="InterPro" id="IPR036890">
    <property type="entry name" value="HATPase_C_sf"/>
</dbReference>
<dbReference type="SUPFAM" id="SSF47384">
    <property type="entry name" value="Homodimeric domain of signal transducing histidine kinase"/>
    <property type="match status" value="1"/>
</dbReference>
<keyword evidence="10" id="KW-0902">Two-component regulatory system</keyword>
<dbReference type="InterPro" id="IPR011006">
    <property type="entry name" value="CheY-like_superfamily"/>
</dbReference>
<dbReference type="CDD" id="cd00082">
    <property type="entry name" value="HisKA"/>
    <property type="match status" value="1"/>
</dbReference>
<keyword evidence="8" id="KW-0067">ATP-binding</keyword>
<organism evidence="18 19">
    <name type="scientific">Euzebyella marina</name>
    <dbReference type="NCBI Taxonomy" id="1761453"/>
    <lineage>
        <taxon>Bacteria</taxon>
        <taxon>Pseudomonadati</taxon>
        <taxon>Bacteroidota</taxon>
        <taxon>Flavobacteriia</taxon>
        <taxon>Flavobacteriales</taxon>
        <taxon>Flavobacteriaceae</taxon>
        <taxon>Euzebyella</taxon>
    </lineage>
</organism>
<accession>A0A3G2LB10</accession>
<feature type="domain" description="HPt" evidence="17">
    <location>
        <begin position="730"/>
        <end position="824"/>
    </location>
</feature>
<dbReference type="KEGG" id="emar:D1013_19645"/>
<dbReference type="OrthoDB" id="1046984at2"/>
<dbReference type="InterPro" id="IPR004358">
    <property type="entry name" value="Sig_transdc_His_kin-like_C"/>
</dbReference>
<feature type="domain" description="Histidine kinase" evidence="15">
    <location>
        <begin position="332"/>
        <end position="553"/>
    </location>
</feature>
<reference evidence="18 19" key="1">
    <citation type="submission" date="2018-08" db="EMBL/GenBank/DDBJ databases">
        <title>The reduced genetic potential of extracellular carbohydrate catabolism in Euzebyella marina RN62, a Flavobacteriia bacterium isolated from the hadal water.</title>
        <authorList>
            <person name="Xue C."/>
        </authorList>
    </citation>
    <scope>NUCLEOTIDE SEQUENCE [LARGE SCALE GENOMIC DNA]</scope>
    <source>
        <strain evidence="18 19">RN62</strain>
    </source>
</reference>
<evidence type="ECO:0000256" key="10">
    <source>
        <dbReference type="ARBA" id="ARBA00023012"/>
    </source>
</evidence>
<evidence type="ECO:0000256" key="13">
    <source>
        <dbReference type="PROSITE-ProRule" id="PRU00169"/>
    </source>
</evidence>
<evidence type="ECO:0000256" key="14">
    <source>
        <dbReference type="SAM" id="Phobius"/>
    </source>
</evidence>
<dbReference type="Gene3D" id="3.30.565.10">
    <property type="entry name" value="Histidine kinase-like ATPase, C-terminal domain"/>
    <property type="match status" value="1"/>
</dbReference>
<evidence type="ECO:0000256" key="8">
    <source>
        <dbReference type="ARBA" id="ARBA00022840"/>
    </source>
</evidence>
<dbReference type="PROSITE" id="PS50109">
    <property type="entry name" value="HIS_KIN"/>
    <property type="match status" value="1"/>
</dbReference>
<feature type="transmembrane region" description="Helical" evidence="14">
    <location>
        <begin position="279"/>
        <end position="299"/>
    </location>
</feature>
<evidence type="ECO:0000256" key="4">
    <source>
        <dbReference type="ARBA" id="ARBA00022475"/>
    </source>
</evidence>
<dbReference type="RefSeq" id="WP_121850443.1">
    <property type="nucleotide sequence ID" value="NZ_CP032050.1"/>
</dbReference>
<dbReference type="SMART" id="SM00448">
    <property type="entry name" value="REC"/>
    <property type="match status" value="1"/>
</dbReference>
<evidence type="ECO:0000256" key="9">
    <source>
        <dbReference type="ARBA" id="ARBA00022989"/>
    </source>
</evidence>
<feature type="modified residue" description="Phosphohistidine" evidence="12">
    <location>
        <position position="769"/>
    </location>
</feature>
<evidence type="ECO:0000256" key="12">
    <source>
        <dbReference type="PROSITE-ProRule" id="PRU00110"/>
    </source>
</evidence>
<sequence>MGTETGRSKNKFTLKIIASYLVLALLTAGVGYFIYTEIQTYISTETNDTNDEKLLRTSSLVTNLYEAESLSKLAIQNGNQLSFSAYSKKIDSVQTQIDTLKQLMLGQEQKDLLDSLQVLLKQKVANNGELRKLKVSSANNNSLDKALKEFEKIEESFGKFSAENLFSEFDKLSPQVQRSLREYAALISSNAPQNGDATQNAAYVDSILNVSKTMIRKAKLADTRSQRSLALKEIEMSRNDLELSQQLQNIIAAFEQEVITSSYNNSLKKRETLRRTTRIAGLAALLGFVIVAIFSFLITRDYWKVQTYRAKLEKEKKFSESLLRSREQLISTVSHDLRTPLNTIGGYSELLESTELSQKQKGYIKNVKSASQYVGNLVNDLLDFSKLEAGKLNIENVPFIPANLIQETAENLQAIHKDKGLKLILNIDPVFEKTVLGDPFRIRQILTNLLGNAFKFTEEGHVKVNAIAEKGKARGILAKISVSDTGIGIAKNKQHLIFKEFTQAEKDTEKKFGGYGLGLTISRKLAELLKGKLTLESEVGKGSTFTLALPLEITDAVKETDKSMPYMAPKLRMLIIDDDTALLHMLRELAESMGITVHTYTNFLSIEQDSHLAYDIVLTDIQMPQVTGFEVLKKLQSGNYKHYKKQPIIAMTGRRDLGPEAYIGVGFSQVLQKPFSKGELVATLKLMGIVTEPEEKPSTKSNVEVVVKKEEKETSQLYNLDIIHSFLGTNEDAIFDVLATFLSDTKTNMSLLEQTVSYRDYPQVNQVAHRMLPMFRQLKVNKSVGILENLELAKPDKMEWGEMDESFTELKREVALLTKELEERLATSPNYSG</sequence>
<evidence type="ECO:0000313" key="18">
    <source>
        <dbReference type="EMBL" id="AYN69437.1"/>
    </source>
</evidence>
<dbReference type="SMART" id="SM00388">
    <property type="entry name" value="HisKA"/>
    <property type="match status" value="1"/>
</dbReference>
<dbReference type="Gene3D" id="3.40.50.2300">
    <property type="match status" value="1"/>
</dbReference>
<feature type="transmembrane region" description="Helical" evidence="14">
    <location>
        <begin position="12"/>
        <end position="35"/>
    </location>
</feature>
<dbReference type="FunFam" id="3.30.565.10:FF:000010">
    <property type="entry name" value="Sensor histidine kinase RcsC"/>
    <property type="match status" value="1"/>
</dbReference>
<dbReference type="SMART" id="SM00387">
    <property type="entry name" value="HATPase_c"/>
    <property type="match status" value="1"/>
</dbReference>
<comment type="subcellular location">
    <subcellularLocation>
        <location evidence="2">Cell membrane</location>
        <topology evidence="2">Multi-pass membrane protein</topology>
    </subcellularLocation>
</comment>
<proteinExistence type="predicted"/>
<dbReference type="Proteomes" id="UP000276309">
    <property type="component" value="Chromosome"/>
</dbReference>
<dbReference type="GO" id="GO:0000155">
    <property type="term" value="F:phosphorelay sensor kinase activity"/>
    <property type="evidence" value="ECO:0007669"/>
    <property type="project" value="InterPro"/>
</dbReference>
<feature type="modified residue" description="4-aspartylphosphate" evidence="13">
    <location>
        <position position="620"/>
    </location>
</feature>
<dbReference type="EMBL" id="CP032050">
    <property type="protein sequence ID" value="AYN69437.1"/>
    <property type="molecule type" value="Genomic_DNA"/>
</dbReference>
<dbReference type="Gene3D" id="1.10.287.130">
    <property type="match status" value="1"/>
</dbReference>
<dbReference type="GO" id="GO:0005886">
    <property type="term" value="C:plasma membrane"/>
    <property type="evidence" value="ECO:0007669"/>
    <property type="project" value="UniProtKB-SubCell"/>
</dbReference>
<feature type="domain" description="Response regulatory" evidence="16">
    <location>
        <begin position="572"/>
        <end position="688"/>
    </location>
</feature>
<dbReference type="PROSITE" id="PS50110">
    <property type="entry name" value="RESPONSE_REGULATORY"/>
    <property type="match status" value="1"/>
</dbReference>
<comment type="catalytic activity">
    <reaction evidence="1">
        <text>ATP + protein L-histidine = ADP + protein N-phospho-L-histidine.</text>
        <dbReference type="EC" id="2.7.13.3"/>
    </reaction>
</comment>
<dbReference type="PROSITE" id="PS50894">
    <property type="entry name" value="HPT"/>
    <property type="match status" value="1"/>
</dbReference>
<dbReference type="SUPFAM" id="SSF52172">
    <property type="entry name" value="CheY-like"/>
    <property type="match status" value="1"/>
</dbReference>
<evidence type="ECO:0000256" key="3">
    <source>
        <dbReference type="ARBA" id="ARBA00012438"/>
    </source>
</evidence>
<dbReference type="Gene3D" id="1.20.120.160">
    <property type="entry name" value="HPT domain"/>
    <property type="match status" value="1"/>
</dbReference>
<dbReference type="SUPFAM" id="SSF55874">
    <property type="entry name" value="ATPase domain of HSP90 chaperone/DNA topoisomerase II/histidine kinase"/>
    <property type="match status" value="1"/>
</dbReference>
<dbReference type="InterPro" id="IPR008207">
    <property type="entry name" value="Sig_transdc_His_kin_Hpt_dom"/>
</dbReference>
<evidence type="ECO:0000259" key="16">
    <source>
        <dbReference type="PROSITE" id="PS50110"/>
    </source>
</evidence>